<organism evidence="10 11">
    <name type="scientific">Castilleja foliolosa</name>
    <dbReference type="NCBI Taxonomy" id="1961234"/>
    <lineage>
        <taxon>Eukaryota</taxon>
        <taxon>Viridiplantae</taxon>
        <taxon>Streptophyta</taxon>
        <taxon>Embryophyta</taxon>
        <taxon>Tracheophyta</taxon>
        <taxon>Spermatophyta</taxon>
        <taxon>Magnoliopsida</taxon>
        <taxon>eudicotyledons</taxon>
        <taxon>Gunneridae</taxon>
        <taxon>Pentapetalae</taxon>
        <taxon>asterids</taxon>
        <taxon>lamiids</taxon>
        <taxon>Lamiales</taxon>
        <taxon>Orobanchaceae</taxon>
        <taxon>Pedicularideae</taxon>
        <taxon>Castillejinae</taxon>
        <taxon>Castilleja</taxon>
    </lineage>
</organism>
<evidence type="ECO:0000259" key="9">
    <source>
        <dbReference type="PROSITE" id="PS50850"/>
    </source>
</evidence>
<feature type="transmembrane region" description="Helical" evidence="8">
    <location>
        <begin position="45"/>
        <end position="68"/>
    </location>
</feature>
<dbReference type="InterPro" id="IPR036259">
    <property type="entry name" value="MFS_trans_sf"/>
</dbReference>
<keyword evidence="4 8" id="KW-0812">Transmembrane</keyword>
<name>A0ABD3EA66_9LAMI</name>
<evidence type="ECO:0000256" key="7">
    <source>
        <dbReference type="ARBA" id="ARBA00044504"/>
    </source>
</evidence>
<evidence type="ECO:0000256" key="3">
    <source>
        <dbReference type="ARBA" id="ARBA00022448"/>
    </source>
</evidence>
<evidence type="ECO:0000256" key="4">
    <source>
        <dbReference type="ARBA" id="ARBA00022692"/>
    </source>
</evidence>
<evidence type="ECO:0000313" key="10">
    <source>
        <dbReference type="EMBL" id="KAL3650647.1"/>
    </source>
</evidence>
<proteinExistence type="inferred from homology"/>
<dbReference type="SUPFAM" id="SSF103473">
    <property type="entry name" value="MFS general substrate transporter"/>
    <property type="match status" value="1"/>
</dbReference>
<dbReference type="PROSITE" id="PS50850">
    <property type="entry name" value="MFS"/>
    <property type="match status" value="1"/>
</dbReference>
<evidence type="ECO:0000313" key="11">
    <source>
        <dbReference type="Proteomes" id="UP001632038"/>
    </source>
</evidence>
<comment type="similarity">
    <text evidence="2">Belongs to the major facilitator superfamily. Sugar transporter (TC 2.A.1.1) family.</text>
</comment>
<feature type="transmembrane region" description="Helical" evidence="8">
    <location>
        <begin position="80"/>
        <end position="100"/>
    </location>
</feature>
<evidence type="ECO:0000256" key="2">
    <source>
        <dbReference type="ARBA" id="ARBA00010992"/>
    </source>
</evidence>
<keyword evidence="5 8" id="KW-1133">Transmembrane helix</keyword>
<dbReference type="EMBL" id="JAVIJP010000007">
    <property type="protein sequence ID" value="KAL3650647.1"/>
    <property type="molecule type" value="Genomic_DNA"/>
</dbReference>
<evidence type="ECO:0000256" key="8">
    <source>
        <dbReference type="SAM" id="Phobius"/>
    </source>
</evidence>
<evidence type="ECO:0000256" key="6">
    <source>
        <dbReference type="ARBA" id="ARBA00023136"/>
    </source>
</evidence>
<dbReference type="InterPro" id="IPR005829">
    <property type="entry name" value="Sugar_transporter_CS"/>
</dbReference>
<sequence length="133" mass="14073">MNGAVLVAIAATVGTFLQGWDNATIAGSVVYIKREMELGASIEGLILAMSLIGAILVTTCSGTISDMIGRRPMLITSSTFYFVGGLIMLWSPSVQVLLAVRLLDGFGIRLTVTLVPLYISEIAPSEICGSLNY</sequence>
<dbReference type="InterPro" id="IPR050814">
    <property type="entry name" value="Myo-inositol_Transporter"/>
</dbReference>
<dbReference type="Gene3D" id="1.20.1250.20">
    <property type="entry name" value="MFS general substrate transporter like domains"/>
    <property type="match status" value="1"/>
</dbReference>
<evidence type="ECO:0000256" key="5">
    <source>
        <dbReference type="ARBA" id="ARBA00022989"/>
    </source>
</evidence>
<evidence type="ECO:0000256" key="1">
    <source>
        <dbReference type="ARBA" id="ARBA00004141"/>
    </source>
</evidence>
<dbReference type="PANTHER" id="PTHR48020">
    <property type="entry name" value="PROTON MYO-INOSITOL COTRANSPORTER"/>
    <property type="match status" value="1"/>
</dbReference>
<dbReference type="PROSITE" id="PS00216">
    <property type="entry name" value="SUGAR_TRANSPORT_1"/>
    <property type="match status" value="1"/>
</dbReference>
<dbReference type="Pfam" id="PF00083">
    <property type="entry name" value="Sugar_tr"/>
    <property type="match status" value="1"/>
</dbReference>
<dbReference type="PANTHER" id="PTHR48020:SF35">
    <property type="entry name" value="SUGAR TRANSPORTER"/>
    <property type="match status" value="1"/>
</dbReference>
<accession>A0ABD3EA66</accession>
<dbReference type="InterPro" id="IPR005828">
    <property type="entry name" value="MFS_sugar_transport-like"/>
</dbReference>
<comment type="similarity">
    <text evidence="7">Belongs to the major facilitator superfamily. Phosphate:H(+) symporter (TC 2.A.1.9) family.</text>
</comment>
<keyword evidence="6 8" id="KW-0472">Membrane</keyword>
<dbReference type="InterPro" id="IPR020846">
    <property type="entry name" value="MFS_dom"/>
</dbReference>
<comment type="subcellular location">
    <subcellularLocation>
        <location evidence="1">Membrane</location>
        <topology evidence="1">Multi-pass membrane protein</topology>
    </subcellularLocation>
</comment>
<protein>
    <submittedName>
        <fullName evidence="10">Monosaccharide-sensing protein 2</fullName>
    </submittedName>
</protein>
<dbReference type="Proteomes" id="UP001632038">
    <property type="component" value="Unassembled WGS sequence"/>
</dbReference>
<gene>
    <name evidence="10" type="primary">MSSP2_1</name>
    <name evidence="10" type="ORF">CASFOL_007050</name>
</gene>
<dbReference type="GO" id="GO:0016020">
    <property type="term" value="C:membrane"/>
    <property type="evidence" value="ECO:0007669"/>
    <property type="project" value="UniProtKB-SubCell"/>
</dbReference>
<feature type="domain" description="Major facilitator superfamily (MFS) profile" evidence="9">
    <location>
        <begin position="7"/>
        <end position="133"/>
    </location>
</feature>
<keyword evidence="11" id="KW-1185">Reference proteome</keyword>
<keyword evidence="3" id="KW-0813">Transport</keyword>
<reference evidence="11" key="1">
    <citation type="journal article" date="2024" name="IScience">
        <title>Strigolactones Initiate the Formation of Haustorium-like Structures in Castilleja.</title>
        <authorList>
            <person name="Buerger M."/>
            <person name="Peterson D."/>
            <person name="Chory J."/>
        </authorList>
    </citation>
    <scope>NUCLEOTIDE SEQUENCE [LARGE SCALE GENOMIC DNA]</scope>
</reference>
<comment type="caution">
    <text evidence="10">The sequence shown here is derived from an EMBL/GenBank/DDBJ whole genome shotgun (WGS) entry which is preliminary data.</text>
</comment>
<dbReference type="AlphaFoldDB" id="A0ABD3EA66"/>